<dbReference type="RefSeq" id="WP_138326400.1">
    <property type="nucleotide sequence ID" value="NZ_VCDI01000004.1"/>
</dbReference>
<keyword evidence="3" id="KW-1003">Cell membrane</keyword>
<accession>A0A5R9J562</accession>
<comment type="subcellular location">
    <subcellularLocation>
        <location evidence="1">Cell membrane</location>
        <topology evidence="1">Multi-pass membrane protein</topology>
    </subcellularLocation>
</comment>
<dbReference type="OrthoDB" id="9810206at2"/>
<keyword evidence="9" id="KW-1185">Reference proteome</keyword>
<dbReference type="Proteomes" id="UP000305654">
    <property type="component" value="Unassembled WGS sequence"/>
</dbReference>
<feature type="transmembrane region" description="Helical" evidence="7">
    <location>
        <begin position="41"/>
        <end position="63"/>
    </location>
</feature>
<evidence type="ECO:0000256" key="7">
    <source>
        <dbReference type="SAM" id="Phobius"/>
    </source>
</evidence>
<keyword evidence="4 7" id="KW-0812">Transmembrane</keyword>
<comment type="caution">
    <text evidence="8">The sequence shown here is derived from an EMBL/GenBank/DDBJ whole genome shotgun (WGS) entry which is preliminary data.</text>
</comment>
<sequence length="147" mass="15996">MTDMRFLDLPARLLMSLLFLVSGYGKLSQNAGTQAYMQLHGVPGLLSVPAAAWELVAGLSLLLGLWIRPLAILLAGWCVLTAVIFHTAFTDQNQLMNFLKNMTMAGGFLLIARARPSAFSVDAWRLARRPVPLRPASTALRGDGSWG</sequence>
<dbReference type="Pfam" id="PF07681">
    <property type="entry name" value="DoxX"/>
    <property type="match status" value="1"/>
</dbReference>
<protein>
    <submittedName>
        <fullName evidence="8">DoxX family protein</fullName>
    </submittedName>
</protein>
<reference evidence="8 9" key="1">
    <citation type="submission" date="2019-05" db="EMBL/GenBank/DDBJ databases">
        <authorList>
            <person name="Pankratov T."/>
            <person name="Grouzdev D."/>
        </authorList>
    </citation>
    <scope>NUCLEOTIDE SEQUENCE [LARGE SCALE GENOMIC DNA]</scope>
    <source>
        <strain evidence="8 9">KEBCLARHB70R</strain>
    </source>
</reference>
<dbReference type="GO" id="GO:0005886">
    <property type="term" value="C:plasma membrane"/>
    <property type="evidence" value="ECO:0007669"/>
    <property type="project" value="UniProtKB-SubCell"/>
</dbReference>
<keyword evidence="6 7" id="KW-0472">Membrane</keyword>
<organism evidence="8 9">
    <name type="scientific">Lichenicoccus roseus</name>
    <dbReference type="NCBI Taxonomy" id="2683649"/>
    <lineage>
        <taxon>Bacteria</taxon>
        <taxon>Pseudomonadati</taxon>
        <taxon>Pseudomonadota</taxon>
        <taxon>Alphaproteobacteria</taxon>
        <taxon>Acetobacterales</taxon>
        <taxon>Acetobacteraceae</taxon>
        <taxon>Lichenicoccus</taxon>
    </lineage>
</organism>
<evidence type="ECO:0000256" key="6">
    <source>
        <dbReference type="ARBA" id="ARBA00023136"/>
    </source>
</evidence>
<proteinExistence type="inferred from homology"/>
<evidence type="ECO:0000313" key="9">
    <source>
        <dbReference type="Proteomes" id="UP000305654"/>
    </source>
</evidence>
<evidence type="ECO:0000256" key="2">
    <source>
        <dbReference type="ARBA" id="ARBA00006679"/>
    </source>
</evidence>
<dbReference type="InterPro" id="IPR032808">
    <property type="entry name" value="DoxX"/>
</dbReference>
<comment type="similarity">
    <text evidence="2">Belongs to the DoxX family.</text>
</comment>
<evidence type="ECO:0000256" key="4">
    <source>
        <dbReference type="ARBA" id="ARBA00022692"/>
    </source>
</evidence>
<dbReference type="AlphaFoldDB" id="A0A5R9J562"/>
<evidence type="ECO:0000256" key="1">
    <source>
        <dbReference type="ARBA" id="ARBA00004651"/>
    </source>
</evidence>
<gene>
    <name evidence="8" type="ORF">FE263_12700</name>
</gene>
<feature type="transmembrane region" description="Helical" evidence="7">
    <location>
        <begin position="70"/>
        <end position="89"/>
    </location>
</feature>
<dbReference type="PANTHER" id="PTHR33452">
    <property type="entry name" value="OXIDOREDUCTASE CATD-RELATED"/>
    <property type="match status" value="1"/>
</dbReference>
<dbReference type="EMBL" id="VCDI01000004">
    <property type="protein sequence ID" value="TLU71993.1"/>
    <property type="molecule type" value="Genomic_DNA"/>
</dbReference>
<dbReference type="InterPro" id="IPR051907">
    <property type="entry name" value="DoxX-like_oxidoreductase"/>
</dbReference>
<evidence type="ECO:0000256" key="5">
    <source>
        <dbReference type="ARBA" id="ARBA00022989"/>
    </source>
</evidence>
<evidence type="ECO:0000313" key="8">
    <source>
        <dbReference type="EMBL" id="TLU71993.1"/>
    </source>
</evidence>
<keyword evidence="5 7" id="KW-1133">Transmembrane helix</keyword>
<name>A0A5R9J562_9PROT</name>
<dbReference type="PANTHER" id="PTHR33452:SF1">
    <property type="entry name" value="INNER MEMBRANE PROTEIN YPHA-RELATED"/>
    <property type="match status" value="1"/>
</dbReference>
<evidence type="ECO:0000256" key="3">
    <source>
        <dbReference type="ARBA" id="ARBA00022475"/>
    </source>
</evidence>